<feature type="signal peptide" evidence="13">
    <location>
        <begin position="1"/>
        <end position="22"/>
    </location>
</feature>
<keyword evidence="3 11" id="KW-0349">Heme</keyword>
<dbReference type="GO" id="GO:0004497">
    <property type="term" value="F:monooxygenase activity"/>
    <property type="evidence" value="ECO:0007669"/>
    <property type="project" value="UniProtKB-KW"/>
</dbReference>
<protein>
    <recommendedName>
        <fullName evidence="16">Cytochrome P450</fullName>
    </recommendedName>
</protein>
<keyword evidence="4" id="KW-0812">Transmembrane</keyword>
<comment type="subcellular location">
    <subcellularLocation>
        <location evidence="2">Membrane</location>
    </subcellularLocation>
</comment>
<keyword evidence="9 12" id="KW-0503">Monooxygenase</keyword>
<evidence type="ECO:0000256" key="10">
    <source>
        <dbReference type="ARBA" id="ARBA00023136"/>
    </source>
</evidence>
<dbReference type="EMBL" id="JBCNJP010000009">
    <property type="protein sequence ID" value="KAK9073157.1"/>
    <property type="molecule type" value="Genomic_DNA"/>
</dbReference>
<evidence type="ECO:0000256" key="7">
    <source>
        <dbReference type="ARBA" id="ARBA00023002"/>
    </source>
</evidence>
<dbReference type="PRINTS" id="PR00385">
    <property type="entry name" value="P450"/>
</dbReference>
<dbReference type="InterPro" id="IPR002401">
    <property type="entry name" value="Cyt_P450_E_grp-I"/>
</dbReference>
<evidence type="ECO:0000313" key="15">
    <source>
        <dbReference type="Proteomes" id="UP001408789"/>
    </source>
</evidence>
<dbReference type="PANTHER" id="PTHR47947">
    <property type="entry name" value="CYTOCHROME P450 82C3-RELATED"/>
    <property type="match status" value="1"/>
</dbReference>
<keyword evidence="6" id="KW-1133">Transmembrane helix</keyword>
<keyword evidence="13" id="KW-0732">Signal</keyword>
<feature type="chain" id="PRO_5042857727" description="Cytochrome P450" evidence="13">
    <location>
        <begin position="23"/>
        <end position="502"/>
    </location>
</feature>
<keyword evidence="15" id="KW-1185">Reference proteome</keyword>
<dbReference type="PROSITE" id="PS00086">
    <property type="entry name" value="CYTOCHROME_P450"/>
    <property type="match status" value="1"/>
</dbReference>
<keyword evidence="7 12" id="KW-0560">Oxidoreductase</keyword>
<evidence type="ECO:0000256" key="4">
    <source>
        <dbReference type="ARBA" id="ARBA00022692"/>
    </source>
</evidence>
<keyword evidence="5 11" id="KW-0479">Metal-binding</keyword>
<dbReference type="InterPro" id="IPR036396">
    <property type="entry name" value="Cyt_P450_sf"/>
</dbReference>
<comment type="caution">
    <text evidence="14">The sequence shown here is derived from an EMBL/GenBank/DDBJ whole genome shotgun (WGS) entry which is preliminary data.</text>
</comment>
<dbReference type="PANTHER" id="PTHR47947:SF26">
    <property type="entry name" value="CYTOCHROME P450"/>
    <property type="match status" value="1"/>
</dbReference>
<evidence type="ECO:0008006" key="16">
    <source>
        <dbReference type="Google" id="ProtNLM"/>
    </source>
</evidence>
<dbReference type="InterPro" id="IPR001128">
    <property type="entry name" value="Cyt_P450"/>
</dbReference>
<dbReference type="SUPFAM" id="SSF48264">
    <property type="entry name" value="Cytochrome P450"/>
    <property type="match status" value="1"/>
</dbReference>
<dbReference type="GO" id="GO:0016705">
    <property type="term" value="F:oxidoreductase activity, acting on paired donors, with incorporation or reduction of molecular oxygen"/>
    <property type="evidence" value="ECO:0007669"/>
    <property type="project" value="InterPro"/>
</dbReference>
<dbReference type="Proteomes" id="UP001408789">
    <property type="component" value="Unassembled WGS sequence"/>
</dbReference>
<evidence type="ECO:0000256" key="9">
    <source>
        <dbReference type="ARBA" id="ARBA00023033"/>
    </source>
</evidence>
<evidence type="ECO:0000256" key="8">
    <source>
        <dbReference type="ARBA" id="ARBA00023004"/>
    </source>
</evidence>
<dbReference type="InterPro" id="IPR050651">
    <property type="entry name" value="Plant_Cytochrome_P450_Monoox"/>
</dbReference>
<dbReference type="Gene3D" id="1.10.630.10">
    <property type="entry name" value="Cytochrome P450"/>
    <property type="match status" value="1"/>
</dbReference>
<gene>
    <name evidence="14" type="ORF">SSX86_007481</name>
</gene>
<evidence type="ECO:0000256" key="2">
    <source>
        <dbReference type="ARBA" id="ARBA00004370"/>
    </source>
</evidence>
<evidence type="ECO:0000313" key="14">
    <source>
        <dbReference type="EMBL" id="KAK9073157.1"/>
    </source>
</evidence>
<keyword evidence="10" id="KW-0472">Membrane</keyword>
<dbReference type="FunFam" id="1.10.630.10:FF:000026">
    <property type="entry name" value="Cytochrome P450 82C4"/>
    <property type="match status" value="1"/>
</dbReference>
<sequence length="502" mass="57329">METTLFLFVLFLASILLPIIHKLTTHRRLKSNNLPLPPSPPSFPILGHLHLLKQPLHQTLLNMSQNYGPVMLLRLGVRQVVVVTSPSAVEECFTKTNDVMLANRPLLPSAQHFSYNYTTMGAAPYGDLWRALRRVAATELLSATRLDASAHLREHEVNLMCRRILKDSSHKVDFKSWSRDLWNNITTMAIMGKRYHGDEIHIWDLKQALKFREMMEELFKLIHTPSFGDFLPILRWVGFGNVEKKMIGLMKRVDEFLDDVILERRRVGSCNSEIMVDKLLALQEEEPELYTNQIIKGFILIMLVAGTETPYLTLEWGMSLLLNNPNAMETIKNEINTHVGPDRVLQESDLGKLNYLQNVIKESLRLYPTLPLLLPREASDNISIGGYLVPRGTMLIVNAWAIQRDPILWDEPDKFMPERFDTRSDDKYKMLAFSAGRRGCPGTNLGYRILGLALGTLIQIFECEKIGIEEIDMSAFHGLSMAKLKPLQALCKPRSNMISRIK</sequence>
<keyword evidence="8 11" id="KW-0408">Iron</keyword>
<comment type="cofactor">
    <cofactor evidence="1 11">
        <name>heme</name>
        <dbReference type="ChEBI" id="CHEBI:30413"/>
    </cofactor>
</comment>
<name>A0AAP0DI97_9ASTR</name>
<feature type="binding site" description="axial binding residue" evidence="11">
    <location>
        <position position="440"/>
    </location>
    <ligand>
        <name>heme</name>
        <dbReference type="ChEBI" id="CHEBI:30413"/>
    </ligand>
    <ligandPart>
        <name>Fe</name>
        <dbReference type="ChEBI" id="CHEBI:18248"/>
    </ligandPart>
</feature>
<dbReference type="AlphaFoldDB" id="A0AAP0DI97"/>
<comment type="similarity">
    <text evidence="12">Belongs to the cytochrome P450 family.</text>
</comment>
<evidence type="ECO:0000256" key="6">
    <source>
        <dbReference type="ARBA" id="ARBA00022989"/>
    </source>
</evidence>
<reference evidence="14 15" key="1">
    <citation type="submission" date="2024-04" db="EMBL/GenBank/DDBJ databases">
        <title>The reference genome of an endangered Asteraceae, Deinandra increscens subsp. villosa, native to the Central Coast of California.</title>
        <authorList>
            <person name="Guilliams M."/>
            <person name="Hasenstab-Lehman K."/>
            <person name="Meyer R."/>
            <person name="Mcevoy S."/>
        </authorList>
    </citation>
    <scope>NUCLEOTIDE SEQUENCE [LARGE SCALE GENOMIC DNA]</scope>
    <source>
        <tissue evidence="14">Leaf</tissue>
    </source>
</reference>
<proteinExistence type="inferred from homology"/>
<dbReference type="GO" id="GO:0020037">
    <property type="term" value="F:heme binding"/>
    <property type="evidence" value="ECO:0007669"/>
    <property type="project" value="InterPro"/>
</dbReference>
<evidence type="ECO:0000256" key="3">
    <source>
        <dbReference type="ARBA" id="ARBA00022617"/>
    </source>
</evidence>
<dbReference type="InterPro" id="IPR017972">
    <property type="entry name" value="Cyt_P450_CS"/>
</dbReference>
<evidence type="ECO:0000256" key="13">
    <source>
        <dbReference type="SAM" id="SignalP"/>
    </source>
</evidence>
<evidence type="ECO:0000256" key="5">
    <source>
        <dbReference type="ARBA" id="ARBA00022723"/>
    </source>
</evidence>
<dbReference type="GO" id="GO:0005506">
    <property type="term" value="F:iron ion binding"/>
    <property type="evidence" value="ECO:0007669"/>
    <property type="project" value="InterPro"/>
</dbReference>
<organism evidence="14 15">
    <name type="scientific">Deinandra increscens subsp. villosa</name>
    <dbReference type="NCBI Taxonomy" id="3103831"/>
    <lineage>
        <taxon>Eukaryota</taxon>
        <taxon>Viridiplantae</taxon>
        <taxon>Streptophyta</taxon>
        <taxon>Embryophyta</taxon>
        <taxon>Tracheophyta</taxon>
        <taxon>Spermatophyta</taxon>
        <taxon>Magnoliopsida</taxon>
        <taxon>eudicotyledons</taxon>
        <taxon>Gunneridae</taxon>
        <taxon>Pentapetalae</taxon>
        <taxon>asterids</taxon>
        <taxon>campanulids</taxon>
        <taxon>Asterales</taxon>
        <taxon>Asteraceae</taxon>
        <taxon>Asteroideae</taxon>
        <taxon>Heliantheae alliance</taxon>
        <taxon>Madieae</taxon>
        <taxon>Madiinae</taxon>
        <taxon>Deinandra</taxon>
    </lineage>
</organism>
<dbReference type="GO" id="GO:0016020">
    <property type="term" value="C:membrane"/>
    <property type="evidence" value="ECO:0007669"/>
    <property type="project" value="UniProtKB-SubCell"/>
</dbReference>
<accession>A0AAP0DI97</accession>
<dbReference type="Pfam" id="PF00067">
    <property type="entry name" value="p450"/>
    <property type="match status" value="1"/>
</dbReference>
<dbReference type="PRINTS" id="PR00463">
    <property type="entry name" value="EP450I"/>
</dbReference>
<evidence type="ECO:0000256" key="12">
    <source>
        <dbReference type="RuleBase" id="RU000461"/>
    </source>
</evidence>
<evidence type="ECO:0000256" key="1">
    <source>
        <dbReference type="ARBA" id="ARBA00001971"/>
    </source>
</evidence>
<evidence type="ECO:0000256" key="11">
    <source>
        <dbReference type="PIRSR" id="PIRSR602401-1"/>
    </source>
</evidence>